<feature type="domain" description="DNA-directed RNA polymerase RBP11-like dimerisation" evidence="6">
    <location>
        <begin position="14"/>
        <end position="88"/>
    </location>
</feature>
<evidence type="ECO:0000256" key="5">
    <source>
        <dbReference type="SAM" id="Coils"/>
    </source>
</evidence>
<dbReference type="GO" id="GO:0000428">
    <property type="term" value="C:DNA-directed RNA polymerase complex"/>
    <property type="evidence" value="ECO:0007669"/>
    <property type="project" value="UniProtKB-KW"/>
</dbReference>
<evidence type="ECO:0000256" key="3">
    <source>
        <dbReference type="ARBA" id="ARBA00025751"/>
    </source>
</evidence>
<keyword evidence="5" id="KW-0175">Coiled coil</keyword>
<evidence type="ECO:0000256" key="4">
    <source>
        <dbReference type="HAMAP-Rule" id="MF_00261"/>
    </source>
</evidence>
<reference evidence="7" key="1">
    <citation type="journal article" date="2020" name="mSystems">
        <title>Genome- and Community-Level Interaction Insights into Carbon Utilization and Element Cycling Functions of Hydrothermarchaeota in Hydrothermal Sediment.</title>
        <authorList>
            <person name="Zhou Z."/>
            <person name="Liu Y."/>
            <person name="Xu W."/>
            <person name="Pan J."/>
            <person name="Luo Z.H."/>
            <person name="Li M."/>
        </authorList>
    </citation>
    <scope>NUCLEOTIDE SEQUENCE [LARGE SCALE GENOMIC DNA]</scope>
    <source>
        <strain evidence="7">SpSt-16</strain>
    </source>
</reference>
<comment type="subunit">
    <text evidence="4">Part of the RNA polymerase complex.</text>
</comment>
<comment type="catalytic activity">
    <reaction evidence="4">
        <text>RNA(n) + a ribonucleoside 5'-triphosphate = RNA(n+1) + diphosphate</text>
        <dbReference type="Rhea" id="RHEA:21248"/>
        <dbReference type="Rhea" id="RHEA-COMP:14527"/>
        <dbReference type="Rhea" id="RHEA-COMP:17342"/>
        <dbReference type="ChEBI" id="CHEBI:33019"/>
        <dbReference type="ChEBI" id="CHEBI:61557"/>
        <dbReference type="ChEBI" id="CHEBI:140395"/>
        <dbReference type="EC" id="2.7.7.6"/>
    </reaction>
</comment>
<dbReference type="GO" id="GO:0046983">
    <property type="term" value="F:protein dimerization activity"/>
    <property type="evidence" value="ECO:0007669"/>
    <property type="project" value="InterPro"/>
</dbReference>
<dbReference type="Gene3D" id="3.30.1360.10">
    <property type="entry name" value="RNA polymerase, RBP11-like subunit"/>
    <property type="match status" value="1"/>
</dbReference>
<dbReference type="GO" id="GO:0003899">
    <property type="term" value="F:DNA-directed RNA polymerase activity"/>
    <property type="evidence" value="ECO:0007669"/>
    <property type="project" value="UniProtKB-UniRule"/>
</dbReference>
<keyword evidence="1 4" id="KW-0240">DNA-directed RNA polymerase</keyword>
<comment type="caution">
    <text evidence="7">The sequence shown here is derived from an EMBL/GenBank/DDBJ whole genome shotgun (WGS) entry which is preliminary data.</text>
</comment>
<comment type="function">
    <text evidence="4">DNA-dependent RNA polymerase (RNAP) catalyzes the transcription of DNA into RNA using the four ribonucleoside triphosphates as substrates.</text>
</comment>
<sequence>MGISFTLKKLSDREIRIVINDQDKHSLPNLLAKLALKKPGVTFAGYIIEHPVVTYPELVIMTDGSRSPLEVLKEVLKEVKTMAQEFVEELDKALTK</sequence>
<dbReference type="SUPFAM" id="SSF55257">
    <property type="entry name" value="RBP11-like subunits of RNA polymerase"/>
    <property type="match status" value="1"/>
</dbReference>
<dbReference type="CDD" id="cd06927">
    <property type="entry name" value="RNAP_L"/>
    <property type="match status" value="1"/>
</dbReference>
<accession>A0A7C2VBD8</accession>
<evidence type="ECO:0000256" key="1">
    <source>
        <dbReference type="ARBA" id="ARBA00022478"/>
    </source>
</evidence>
<dbReference type="InterPro" id="IPR036603">
    <property type="entry name" value="RBP11-like"/>
</dbReference>
<dbReference type="InterPro" id="IPR022905">
    <property type="entry name" value="Rpo11-like"/>
</dbReference>
<dbReference type="GO" id="GO:0005737">
    <property type="term" value="C:cytoplasm"/>
    <property type="evidence" value="ECO:0007669"/>
    <property type="project" value="UniProtKB-SubCell"/>
</dbReference>
<keyword evidence="4" id="KW-0548">Nucleotidyltransferase</keyword>
<dbReference type="EC" id="2.7.7.6" evidence="4"/>
<comment type="similarity">
    <text evidence="3 4">Belongs to the archaeal Rpo11/eukaryotic RPB11/RPC19 RNA polymerase subunit family.</text>
</comment>
<protein>
    <recommendedName>
        <fullName evidence="4">DNA-directed RNA polymerase subunit Rpo11</fullName>
        <ecNumber evidence="4">2.7.7.6</ecNumber>
    </recommendedName>
    <alternativeName>
        <fullName evidence="4">DNA-directed RNA polymerase subunit L</fullName>
    </alternativeName>
</protein>
<organism evidence="7">
    <name type="scientific">Ignisphaera aggregans</name>
    <dbReference type="NCBI Taxonomy" id="334771"/>
    <lineage>
        <taxon>Archaea</taxon>
        <taxon>Thermoproteota</taxon>
        <taxon>Thermoprotei</taxon>
        <taxon>Desulfurococcales</taxon>
        <taxon>Desulfurococcaceae</taxon>
        <taxon>Ignisphaera</taxon>
    </lineage>
</organism>
<name>A0A7C2VBD8_9CREN</name>
<feature type="coiled-coil region" evidence="5">
    <location>
        <begin position="69"/>
        <end position="96"/>
    </location>
</feature>
<keyword evidence="4" id="KW-0963">Cytoplasm</keyword>
<dbReference type="EMBL" id="DSGT01000009">
    <property type="protein sequence ID" value="HEW53194.1"/>
    <property type="molecule type" value="Genomic_DNA"/>
</dbReference>
<keyword evidence="2 4" id="KW-0804">Transcription</keyword>
<proteinExistence type="inferred from homology"/>
<dbReference type="Pfam" id="PF13656">
    <property type="entry name" value="RNA_pol_L_2"/>
    <property type="match status" value="1"/>
</dbReference>
<gene>
    <name evidence="4" type="primary">rpo11</name>
    <name evidence="4" type="synonym">rpoL</name>
    <name evidence="7" type="ORF">ENO77_03405</name>
</gene>
<evidence type="ECO:0000313" key="7">
    <source>
        <dbReference type="EMBL" id="HEW53194.1"/>
    </source>
</evidence>
<dbReference type="InterPro" id="IPR009025">
    <property type="entry name" value="RBP11-like_dimer"/>
</dbReference>
<dbReference type="GO" id="GO:0006351">
    <property type="term" value="P:DNA-templated transcription"/>
    <property type="evidence" value="ECO:0007669"/>
    <property type="project" value="UniProtKB-UniRule"/>
</dbReference>
<evidence type="ECO:0000259" key="6">
    <source>
        <dbReference type="Pfam" id="PF13656"/>
    </source>
</evidence>
<keyword evidence="4" id="KW-0808">Transferase</keyword>
<dbReference type="PANTHER" id="PTHR13946:SF28">
    <property type="entry name" value="DNA-DIRECTED RNA POLYMERASES I AND III SUBUNIT RPAC2"/>
    <property type="match status" value="1"/>
</dbReference>
<dbReference type="HAMAP" id="MF_00261">
    <property type="entry name" value="RNApol_arch_Rpo11"/>
    <property type="match status" value="1"/>
</dbReference>
<comment type="subcellular location">
    <subcellularLocation>
        <location evidence="4">Cytoplasm</location>
    </subcellularLocation>
</comment>
<dbReference type="PANTHER" id="PTHR13946">
    <property type="entry name" value="DNA-DIRECTED RNA POLYMERASE I,II,III"/>
    <property type="match status" value="1"/>
</dbReference>
<dbReference type="AlphaFoldDB" id="A0A7C2VBD8"/>
<evidence type="ECO:0000256" key="2">
    <source>
        <dbReference type="ARBA" id="ARBA00023163"/>
    </source>
</evidence>